<protein>
    <submittedName>
        <fullName evidence="1">DUF4192 family protein</fullName>
    </submittedName>
</protein>
<dbReference type="RefSeq" id="WP_191805973.1">
    <property type="nucleotide sequence ID" value="NZ_JACSQF010000029.1"/>
</dbReference>
<dbReference type="InterPro" id="IPR025447">
    <property type="entry name" value="DUF4192"/>
</dbReference>
<comment type="caution">
    <text evidence="1">The sequence shown here is derived from an EMBL/GenBank/DDBJ whole genome shotgun (WGS) entry which is preliminary data.</text>
</comment>
<sequence length="157" mass="17077">MTTTSVIDPREVLTLIPYQLGFAPDHSMVVMSLTSDESGRTSSGTIRRIDLPPTVDLVSLAGWAATETEQADGVLAVIYLDDTARAAQAAQMLRLRLDNLRAVLVVTADGWFDAEADAPDIKPLPQDATTRIGAAMILREEFYAPTRETMMGQPEID</sequence>
<evidence type="ECO:0000313" key="2">
    <source>
        <dbReference type="Proteomes" id="UP000655570"/>
    </source>
</evidence>
<name>A0ABR8U430_9CELL</name>
<accession>A0ABR8U430</accession>
<dbReference type="Proteomes" id="UP000655570">
    <property type="component" value="Unassembled WGS sequence"/>
</dbReference>
<dbReference type="Pfam" id="PF13830">
    <property type="entry name" value="DUF4192"/>
    <property type="match status" value="1"/>
</dbReference>
<organism evidence="1 2">
    <name type="scientific">Oerskovia merdavium</name>
    <dbReference type="NCBI Taxonomy" id="2762227"/>
    <lineage>
        <taxon>Bacteria</taxon>
        <taxon>Bacillati</taxon>
        <taxon>Actinomycetota</taxon>
        <taxon>Actinomycetes</taxon>
        <taxon>Micrococcales</taxon>
        <taxon>Cellulomonadaceae</taxon>
        <taxon>Oerskovia</taxon>
    </lineage>
</organism>
<dbReference type="EMBL" id="JACSQF010000029">
    <property type="protein sequence ID" value="MBD7982787.1"/>
    <property type="molecule type" value="Genomic_DNA"/>
</dbReference>
<evidence type="ECO:0000313" key="1">
    <source>
        <dbReference type="EMBL" id="MBD7982787.1"/>
    </source>
</evidence>
<reference evidence="1 2" key="1">
    <citation type="submission" date="2020-08" db="EMBL/GenBank/DDBJ databases">
        <title>A Genomic Blueprint of the Chicken Gut Microbiome.</title>
        <authorList>
            <person name="Gilroy R."/>
            <person name="Ravi A."/>
            <person name="Getino M."/>
            <person name="Pursley I."/>
            <person name="Horton D.L."/>
            <person name="Alikhan N.-F."/>
            <person name="Baker D."/>
            <person name="Gharbi K."/>
            <person name="Hall N."/>
            <person name="Watson M."/>
            <person name="Adriaenssens E.M."/>
            <person name="Foster-Nyarko E."/>
            <person name="Jarju S."/>
            <person name="Secka A."/>
            <person name="Antonio M."/>
            <person name="Oren A."/>
            <person name="Chaudhuri R."/>
            <person name="La Ragione R.M."/>
            <person name="Hildebrand F."/>
            <person name="Pallen M.J."/>
        </authorList>
    </citation>
    <scope>NUCLEOTIDE SEQUENCE [LARGE SCALE GENOMIC DNA]</scope>
    <source>
        <strain evidence="1 2">Sa2CUA9</strain>
    </source>
</reference>
<proteinExistence type="predicted"/>
<keyword evidence="2" id="KW-1185">Reference proteome</keyword>
<gene>
    <name evidence="1" type="ORF">H9641_18995</name>
</gene>